<dbReference type="EMBL" id="JANPWE010000004">
    <property type="protein sequence ID" value="MCR6545940.1"/>
    <property type="molecule type" value="Genomic_DNA"/>
</dbReference>
<feature type="binding site" evidence="10">
    <location>
        <begin position="14"/>
        <end position="19"/>
    </location>
    <ligand>
        <name>substrate</name>
    </ligand>
</feature>
<dbReference type="PANTHER" id="PTHR11088">
    <property type="entry name" value="TRNA DIMETHYLALLYLTRANSFERASE"/>
    <property type="match status" value="1"/>
</dbReference>
<evidence type="ECO:0000256" key="12">
    <source>
        <dbReference type="RuleBase" id="RU003784"/>
    </source>
</evidence>
<comment type="catalytic activity">
    <reaction evidence="9 10 11">
        <text>adenosine(37) in tRNA + dimethylallyl diphosphate = N(6)-dimethylallyladenosine(37) in tRNA + diphosphate</text>
        <dbReference type="Rhea" id="RHEA:26482"/>
        <dbReference type="Rhea" id="RHEA-COMP:10162"/>
        <dbReference type="Rhea" id="RHEA-COMP:10375"/>
        <dbReference type="ChEBI" id="CHEBI:33019"/>
        <dbReference type="ChEBI" id="CHEBI:57623"/>
        <dbReference type="ChEBI" id="CHEBI:74411"/>
        <dbReference type="ChEBI" id="CHEBI:74415"/>
        <dbReference type="EC" id="2.5.1.75"/>
    </reaction>
</comment>
<gene>
    <name evidence="10 14" type="primary">miaA</name>
    <name evidence="14" type="ORF">NVS47_10520</name>
</gene>
<accession>A0ABT1Y4Z0</accession>
<dbReference type="Gene3D" id="3.40.50.300">
    <property type="entry name" value="P-loop containing nucleotide triphosphate hydrolases"/>
    <property type="match status" value="1"/>
</dbReference>
<evidence type="ECO:0000256" key="5">
    <source>
        <dbReference type="ARBA" id="ARBA00022694"/>
    </source>
</evidence>
<evidence type="ECO:0000256" key="4">
    <source>
        <dbReference type="ARBA" id="ARBA00022679"/>
    </source>
</evidence>
<evidence type="ECO:0000256" key="10">
    <source>
        <dbReference type="HAMAP-Rule" id="MF_00185"/>
    </source>
</evidence>
<dbReference type="GO" id="GO:0052381">
    <property type="term" value="F:tRNA dimethylallyltransferase activity"/>
    <property type="evidence" value="ECO:0007669"/>
    <property type="project" value="UniProtKB-EC"/>
</dbReference>
<feature type="binding site" evidence="10">
    <location>
        <begin position="12"/>
        <end position="19"/>
    </location>
    <ligand>
        <name>ATP</name>
        <dbReference type="ChEBI" id="CHEBI:30616"/>
    </ligand>
</feature>
<dbReference type="InterPro" id="IPR027417">
    <property type="entry name" value="P-loop_NTPase"/>
</dbReference>
<evidence type="ECO:0000313" key="14">
    <source>
        <dbReference type="EMBL" id="MCR6545940.1"/>
    </source>
</evidence>
<feature type="site" description="Interaction with substrate tRNA" evidence="10">
    <location>
        <position position="131"/>
    </location>
</feature>
<dbReference type="InterPro" id="IPR039657">
    <property type="entry name" value="Dimethylallyltransferase"/>
</dbReference>
<dbReference type="Pfam" id="PF01715">
    <property type="entry name" value="IPPT"/>
    <property type="match status" value="1"/>
</dbReference>
<evidence type="ECO:0000256" key="11">
    <source>
        <dbReference type="RuleBase" id="RU003783"/>
    </source>
</evidence>
<keyword evidence="6 10" id="KW-0547">Nucleotide-binding</keyword>
<name>A0ABT1Y4Z0_9FIRM</name>
<dbReference type="HAMAP" id="MF_00185">
    <property type="entry name" value="IPP_trans"/>
    <property type="match status" value="1"/>
</dbReference>
<comment type="function">
    <text evidence="2 10 12">Catalyzes the transfer of a dimethylallyl group onto the adenine at position 37 in tRNAs that read codons beginning with uridine, leading to the formation of N6-(dimethylallyl)adenosine (i(6)A).</text>
</comment>
<dbReference type="NCBIfam" id="TIGR00174">
    <property type="entry name" value="miaA"/>
    <property type="match status" value="1"/>
</dbReference>
<evidence type="ECO:0000256" key="8">
    <source>
        <dbReference type="ARBA" id="ARBA00022842"/>
    </source>
</evidence>
<evidence type="ECO:0000256" key="6">
    <source>
        <dbReference type="ARBA" id="ARBA00022741"/>
    </source>
</evidence>
<evidence type="ECO:0000256" key="2">
    <source>
        <dbReference type="ARBA" id="ARBA00003213"/>
    </source>
</evidence>
<dbReference type="Gene3D" id="1.10.20.140">
    <property type="match status" value="1"/>
</dbReference>
<evidence type="ECO:0000313" key="15">
    <source>
        <dbReference type="Proteomes" id="UP001524944"/>
    </source>
</evidence>
<comment type="subunit">
    <text evidence="10">Monomer.</text>
</comment>
<feature type="region of interest" description="Interaction with substrate tRNA" evidence="10">
    <location>
        <begin position="37"/>
        <end position="40"/>
    </location>
</feature>
<keyword evidence="15" id="KW-1185">Reference proteome</keyword>
<evidence type="ECO:0000256" key="9">
    <source>
        <dbReference type="ARBA" id="ARBA00049563"/>
    </source>
</evidence>
<protein>
    <recommendedName>
        <fullName evidence="10">tRNA dimethylallyltransferase</fullName>
        <ecNumber evidence="10">2.5.1.75</ecNumber>
    </recommendedName>
    <alternativeName>
        <fullName evidence="10">Dimethylallyl diphosphate:tRNA dimethylallyltransferase</fullName>
        <shortName evidence="10">DMAPP:tRNA dimethylallyltransferase</shortName>
        <shortName evidence="10">DMATase</shortName>
    </alternativeName>
    <alternativeName>
        <fullName evidence="10">Isopentenyl-diphosphate:tRNA isopentenyltransferase</fullName>
        <shortName evidence="10">IPP transferase</shortName>
        <shortName evidence="10">IPPT</shortName>
        <shortName evidence="10">IPTase</shortName>
    </alternativeName>
</protein>
<keyword evidence="7 10" id="KW-0067">ATP-binding</keyword>
<dbReference type="PANTHER" id="PTHR11088:SF60">
    <property type="entry name" value="TRNA DIMETHYLALLYLTRANSFERASE"/>
    <property type="match status" value="1"/>
</dbReference>
<reference evidence="14 15" key="1">
    <citation type="submission" date="2022-08" db="EMBL/GenBank/DDBJ databases">
        <title>Proteogenomics of the novel Dehalobacterium formicoaceticum strain EZ94 highlights a key role of methyltransferases during anaerobic dichloromethane degradation.</title>
        <authorList>
            <person name="Wasmund K."/>
        </authorList>
    </citation>
    <scope>NUCLEOTIDE SEQUENCE [LARGE SCALE GENOMIC DNA]</scope>
    <source>
        <strain evidence="14 15">EZ94</strain>
    </source>
</reference>
<sequence>MGAEEKLIVVVGPTAVGKSAISVELADLLDGEIISADSMQVYREMNIGTAKIQAEEMVSTGGKRILHHLIDIRNPDENFTVADFQQLARNQIRDINTRGKIPILVGGTGLYVNAVIDPYNFIPEDYDPQLRNQLMQDAEKRGNQYLYNQLVQIDPETAEKFHPNDLRRIVRALETFYQTGRRISHVQQDRQQERPYDIEMIGLFCERGILYDRINQRVDQMIENGLIEEVTTLIKKGYSPRLKSMQGLGYRQIAAYLTGIVTKEEGIRLLKRDTRHFAKRQFTWFKRDPRIKWFDVMNFSTKTLCAEKIYEILGGTTGAPVE</sequence>
<comment type="caution">
    <text evidence="10">Lacks conserved residue(s) required for the propagation of feature annotation.</text>
</comment>
<dbReference type="InterPro" id="IPR018022">
    <property type="entry name" value="IPT"/>
</dbReference>
<keyword evidence="5 10" id="KW-0819">tRNA processing</keyword>
<evidence type="ECO:0000256" key="13">
    <source>
        <dbReference type="RuleBase" id="RU003785"/>
    </source>
</evidence>
<dbReference type="Proteomes" id="UP001524944">
    <property type="component" value="Unassembled WGS sequence"/>
</dbReference>
<comment type="cofactor">
    <cofactor evidence="1 10">
        <name>Mg(2+)</name>
        <dbReference type="ChEBI" id="CHEBI:18420"/>
    </cofactor>
</comment>
<keyword evidence="8 10" id="KW-0460">Magnesium</keyword>
<evidence type="ECO:0000256" key="3">
    <source>
        <dbReference type="ARBA" id="ARBA00005842"/>
    </source>
</evidence>
<comment type="similarity">
    <text evidence="3 10 13">Belongs to the IPP transferase family.</text>
</comment>
<dbReference type="SUPFAM" id="SSF52540">
    <property type="entry name" value="P-loop containing nucleoside triphosphate hydrolases"/>
    <property type="match status" value="2"/>
</dbReference>
<comment type="caution">
    <text evidence="14">The sequence shown here is derived from an EMBL/GenBank/DDBJ whole genome shotgun (WGS) entry which is preliminary data.</text>
</comment>
<dbReference type="RefSeq" id="WP_257913356.1">
    <property type="nucleotide sequence ID" value="NZ_JANPWE010000004.1"/>
</dbReference>
<keyword evidence="4 10" id="KW-0808">Transferase</keyword>
<dbReference type="EC" id="2.5.1.75" evidence="10"/>
<proteinExistence type="inferred from homology"/>
<feature type="site" description="Interaction with substrate tRNA" evidence="10">
    <location>
        <position position="108"/>
    </location>
</feature>
<organism evidence="14 15">
    <name type="scientific">Dehalobacterium formicoaceticum</name>
    <dbReference type="NCBI Taxonomy" id="51515"/>
    <lineage>
        <taxon>Bacteria</taxon>
        <taxon>Bacillati</taxon>
        <taxon>Bacillota</taxon>
        <taxon>Clostridia</taxon>
        <taxon>Eubacteriales</taxon>
        <taxon>Peptococcaceae</taxon>
        <taxon>Dehalobacterium</taxon>
    </lineage>
</organism>
<evidence type="ECO:0000256" key="7">
    <source>
        <dbReference type="ARBA" id="ARBA00022840"/>
    </source>
</evidence>
<evidence type="ECO:0000256" key="1">
    <source>
        <dbReference type="ARBA" id="ARBA00001946"/>
    </source>
</evidence>